<evidence type="ECO:0000259" key="4">
    <source>
        <dbReference type="PROSITE" id="PS51462"/>
    </source>
</evidence>
<dbReference type="InterPro" id="IPR020476">
    <property type="entry name" value="Nudix_hydrolase"/>
</dbReference>
<evidence type="ECO:0000313" key="6">
    <source>
        <dbReference type="Proteomes" id="UP000565468"/>
    </source>
</evidence>
<dbReference type="Gene3D" id="3.90.79.10">
    <property type="entry name" value="Nucleoside Triphosphate Pyrophosphohydrolase"/>
    <property type="match status" value="1"/>
</dbReference>
<protein>
    <submittedName>
        <fullName evidence="5">NUDIX domain-containing protein</fullName>
    </submittedName>
</protein>
<evidence type="ECO:0000256" key="3">
    <source>
        <dbReference type="RuleBase" id="RU003476"/>
    </source>
</evidence>
<proteinExistence type="inferred from homology"/>
<reference evidence="5 6" key="1">
    <citation type="submission" date="2020-04" db="EMBL/GenBank/DDBJ databases">
        <title>Paenibacillus algicola sp. nov., a novel marine bacterium producing alginate lyase.</title>
        <authorList>
            <person name="Huang H."/>
        </authorList>
    </citation>
    <scope>NUCLEOTIDE SEQUENCE [LARGE SCALE GENOMIC DNA]</scope>
    <source>
        <strain evidence="5 6">L7-75</strain>
    </source>
</reference>
<organism evidence="5 6">
    <name type="scientific">Paenibacillus lemnae</name>
    <dbReference type="NCBI Taxonomy" id="1330551"/>
    <lineage>
        <taxon>Bacteria</taxon>
        <taxon>Bacillati</taxon>
        <taxon>Bacillota</taxon>
        <taxon>Bacilli</taxon>
        <taxon>Bacillales</taxon>
        <taxon>Paenibacillaceae</taxon>
        <taxon>Paenibacillus</taxon>
    </lineage>
</organism>
<dbReference type="Pfam" id="PF00293">
    <property type="entry name" value="NUDIX"/>
    <property type="match status" value="1"/>
</dbReference>
<keyword evidence="2 3" id="KW-0378">Hydrolase</keyword>
<feature type="domain" description="Nudix hydrolase" evidence="4">
    <location>
        <begin position="1"/>
        <end position="138"/>
    </location>
</feature>
<dbReference type="Proteomes" id="UP000565468">
    <property type="component" value="Unassembled WGS sequence"/>
</dbReference>
<evidence type="ECO:0000313" key="5">
    <source>
        <dbReference type="EMBL" id="NMO97018.1"/>
    </source>
</evidence>
<keyword evidence="6" id="KW-1185">Reference proteome</keyword>
<comment type="caution">
    <text evidence="5">The sequence shown here is derived from an EMBL/GenBank/DDBJ whole genome shotgun (WGS) entry which is preliminary data.</text>
</comment>
<sequence>MKMTNQMIVIVKGVIEHQGKILLLQRSVHDEVGAGEWETVGGGVEFGEELEEALIREAEEETGLQVKVEKLLYATTFFTDPHRQIVLLCYWCKAPSNLVSISEEHSNYHWASKAETYHYLPKAILEDFKNNKVWEMMDSYAEVGAGGD</sequence>
<dbReference type="PRINTS" id="PR00502">
    <property type="entry name" value="NUDIXFAMILY"/>
</dbReference>
<dbReference type="AlphaFoldDB" id="A0A848M756"/>
<dbReference type="PROSITE" id="PS51462">
    <property type="entry name" value="NUDIX"/>
    <property type="match status" value="1"/>
</dbReference>
<evidence type="ECO:0000256" key="2">
    <source>
        <dbReference type="ARBA" id="ARBA00022801"/>
    </source>
</evidence>
<comment type="similarity">
    <text evidence="1 3">Belongs to the Nudix hydrolase family.</text>
</comment>
<dbReference type="PANTHER" id="PTHR43736">
    <property type="entry name" value="ADP-RIBOSE PYROPHOSPHATASE"/>
    <property type="match status" value="1"/>
</dbReference>
<dbReference type="EMBL" id="JABBPN010000014">
    <property type="protein sequence ID" value="NMO97018.1"/>
    <property type="molecule type" value="Genomic_DNA"/>
</dbReference>
<gene>
    <name evidence="5" type="ORF">HII30_14725</name>
</gene>
<accession>A0A848M756</accession>
<dbReference type="InterPro" id="IPR000086">
    <property type="entry name" value="NUDIX_hydrolase_dom"/>
</dbReference>
<dbReference type="GO" id="GO:0016787">
    <property type="term" value="F:hydrolase activity"/>
    <property type="evidence" value="ECO:0007669"/>
    <property type="project" value="UniProtKB-KW"/>
</dbReference>
<dbReference type="PANTHER" id="PTHR43736:SF1">
    <property type="entry name" value="DIHYDRONEOPTERIN TRIPHOSPHATE DIPHOSPHATASE"/>
    <property type="match status" value="1"/>
</dbReference>
<dbReference type="InterPro" id="IPR020084">
    <property type="entry name" value="NUDIX_hydrolase_CS"/>
</dbReference>
<dbReference type="SUPFAM" id="SSF55811">
    <property type="entry name" value="Nudix"/>
    <property type="match status" value="1"/>
</dbReference>
<name>A0A848M756_PAELE</name>
<dbReference type="InterPro" id="IPR015797">
    <property type="entry name" value="NUDIX_hydrolase-like_dom_sf"/>
</dbReference>
<evidence type="ECO:0000256" key="1">
    <source>
        <dbReference type="ARBA" id="ARBA00005582"/>
    </source>
</evidence>
<dbReference type="PROSITE" id="PS00893">
    <property type="entry name" value="NUDIX_BOX"/>
    <property type="match status" value="1"/>
</dbReference>
<dbReference type="CDD" id="cd04699">
    <property type="entry name" value="NUDIX_MutT_Nudt1"/>
    <property type="match status" value="1"/>
</dbReference>